<dbReference type="AlphaFoldDB" id="A0A5N3VNL3"/>
<evidence type="ECO:0008006" key="4">
    <source>
        <dbReference type="Google" id="ProtNLM"/>
    </source>
</evidence>
<dbReference type="Pfam" id="PF14572">
    <property type="entry name" value="Pribosyl_synth"/>
    <property type="match status" value="1"/>
</dbReference>
<dbReference type="GO" id="GO:0002189">
    <property type="term" value="C:ribose phosphate diphosphokinase complex"/>
    <property type="evidence" value="ECO:0007669"/>
    <property type="project" value="TreeGrafter"/>
</dbReference>
<evidence type="ECO:0000313" key="2">
    <source>
        <dbReference type="EMBL" id="KAB0350683.1"/>
    </source>
</evidence>
<dbReference type="InterPro" id="IPR029057">
    <property type="entry name" value="PRTase-like"/>
</dbReference>
<sequence>MKFSNQTCVEIGERVRGKDVYIVQSGCDCFSQLGYCSQPVLPTYVWKNKKAKSWAPILAKVMVSPGTCMLLKCLIPVENLYAESAVLRWIREKMSKWRNSMTVSPDAGGADFHFRLATEGDCTVLVGDVKARVSLLVDDMTDTCGAICHSADKLLPWSCVYAVLTHGIFSGPAISHINNARFEAVEVIPISMILVEALRRIHNGESVSYLFSHIPLQ</sequence>
<dbReference type="InterPro" id="IPR005946">
    <property type="entry name" value="Rib-P_diPkinase"/>
</dbReference>
<protein>
    <recommendedName>
        <fullName evidence="4">Ribose-phosphate pyrophosphokinase N-terminal domain-containing protein</fullName>
    </recommendedName>
</protein>
<evidence type="ECO:0000256" key="1">
    <source>
        <dbReference type="ARBA" id="ARBA00006478"/>
    </source>
</evidence>
<dbReference type="SUPFAM" id="SSF53271">
    <property type="entry name" value="PRTase-like"/>
    <property type="match status" value="1"/>
</dbReference>
<accession>A0A5N3VNL3</accession>
<dbReference type="Proteomes" id="UP000326458">
    <property type="component" value="Unassembled WGS sequence"/>
</dbReference>
<dbReference type="GO" id="GO:0004749">
    <property type="term" value="F:ribose phosphate diphosphokinase activity"/>
    <property type="evidence" value="ECO:0007669"/>
    <property type="project" value="TreeGrafter"/>
</dbReference>
<proteinExistence type="inferred from homology"/>
<name>A0A5N3VNL3_MUNMU</name>
<reference evidence="2 3" key="1">
    <citation type="submission" date="2019-06" db="EMBL/GenBank/DDBJ databases">
        <title>Discovery of a novel chromosome fission-fusion reversal in muntjac.</title>
        <authorList>
            <person name="Mudd A.B."/>
            <person name="Bredeson J.V."/>
            <person name="Baum R."/>
            <person name="Hockemeyer D."/>
            <person name="Rokhsar D.S."/>
        </authorList>
    </citation>
    <scope>NUCLEOTIDE SEQUENCE [LARGE SCALE GENOMIC DNA]</scope>
    <source>
        <strain evidence="2">UTSW_UCB_Mm</strain>
        <tissue evidence="2">Fibroblast cell line</tissue>
    </source>
</reference>
<dbReference type="CDD" id="cd06223">
    <property type="entry name" value="PRTases_typeI"/>
    <property type="match status" value="1"/>
</dbReference>
<dbReference type="GO" id="GO:0006015">
    <property type="term" value="P:5-phosphoribose 1-diphosphate biosynthetic process"/>
    <property type="evidence" value="ECO:0007669"/>
    <property type="project" value="TreeGrafter"/>
</dbReference>
<dbReference type="PANTHER" id="PTHR10210">
    <property type="entry name" value="RIBOSE-PHOSPHATE DIPHOSPHOKINASE FAMILY MEMBER"/>
    <property type="match status" value="1"/>
</dbReference>
<gene>
    <name evidence="2" type="ORF">FD754_015540</name>
</gene>
<dbReference type="GO" id="GO:0000287">
    <property type="term" value="F:magnesium ion binding"/>
    <property type="evidence" value="ECO:0007669"/>
    <property type="project" value="InterPro"/>
</dbReference>
<dbReference type="GO" id="GO:0005524">
    <property type="term" value="F:ATP binding"/>
    <property type="evidence" value="ECO:0007669"/>
    <property type="project" value="TreeGrafter"/>
</dbReference>
<dbReference type="GO" id="GO:0005737">
    <property type="term" value="C:cytoplasm"/>
    <property type="evidence" value="ECO:0007669"/>
    <property type="project" value="TreeGrafter"/>
</dbReference>
<dbReference type="InterPro" id="IPR000836">
    <property type="entry name" value="PRTase_dom"/>
</dbReference>
<comment type="caution">
    <text evidence="2">The sequence shown here is derived from an EMBL/GenBank/DDBJ whole genome shotgun (WGS) entry which is preliminary data.</text>
</comment>
<dbReference type="EMBL" id="VCEA01000002">
    <property type="protein sequence ID" value="KAB0350683.1"/>
    <property type="molecule type" value="Genomic_DNA"/>
</dbReference>
<dbReference type="PANTHER" id="PTHR10210:SF118">
    <property type="entry name" value="RIBOSE-PHOSPHATE PYROPHOSPHOKINASE 1"/>
    <property type="match status" value="1"/>
</dbReference>
<dbReference type="Gene3D" id="3.40.50.2020">
    <property type="match status" value="1"/>
</dbReference>
<comment type="similarity">
    <text evidence="1">Belongs to the ribose-phosphate pyrophosphokinase family.</text>
</comment>
<dbReference type="GO" id="GO:0006164">
    <property type="term" value="P:purine nucleotide biosynthetic process"/>
    <property type="evidence" value="ECO:0007669"/>
    <property type="project" value="TreeGrafter"/>
</dbReference>
<evidence type="ECO:0000313" key="3">
    <source>
        <dbReference type="Proteomes" id="UP000326458"/>
    </source>
</evidence>
<keyword evidence="3" id="KW-1185">Reference proteome</keyword>
<organism evidence="2 3">
    <name type="scientific">Muntiacus muntjak</name>
    <name type="common">Barking deer</name>
    <name type="synonym">Indian muntjac</name>
    <dbReference type="NCBI Taxonomy" id="9888"/>
    <lineage>
        <taxon>Eukaryota</taxon>
        <taxon>Metazoa</taxon>
        <taxon>Chordata</taxon>
        <taxon>Craniata</taxon>
        <taxon>Vertebrata</taxon>
        <taxon>Euteleostomi</taxon>
        <taxon>Mammalia</taxon>
        <taxon>Eutheria</taxon>
        <taxon>Laurasiatheria</taxon>
        <taxon>Artiodactyla</taxon>
        <taxon>Ruminantia</taxon>
        <taxon>Pecora</taxon>
        <taxon>Cervidae</taxon>
        <taxon>Muntiacinae</taxon>
        <taxon>Muntiacus</taxon>
    </lineage>
</organism>